<dbReference type="PANTHER" id="PTHR13036">
    <property type="entry name" value="BETA1,4 MANNOSYLTRANSFERASE"/>
    <property type="match status" value="1"/>
</dbReference>
<evidence type="ECO:0000256" key="2">
    <source>
        <dbReference type="ARBA" id="ARBA00004922"/>
    </source>
</evidence>
<evidence type="ECO:0000256" key="10">
    <source>
        <dbReference type="ARBA" id="ARBA00031566"/>
    </source>
</evidence>
<feature type="domain" description="Glycosyl transferase family 1" evidence="13">
    <location>
        <begin position="223"/>
        <end position="376"/>
    </location>
</feature>
<evidence type="ECO:0000259" key="13">
    <source>
        <dbReference type="Pfam" id="PF00534"/>
    </source>
</evidence>
<organism evidence="15 16">
    <name type="scientific">Cinara cedri</name>
    <dbReference type="NCBI Taxonomy" id="506608"/>
    <lineage>
        <taxon>Eukaryota</taxon>
        <taxon>Metazoa</taxon>
        <taxon>Ecdysozoa</taxon>
        <taxon>Arthropoda</taxon>
        <taxon>Hexapoda</taxon>
        <taxon>Insecta</taxon>
        <taxon>Pterygota</taxon>
        <taxon>Neoptera</taxon>
        <taxon>Paraneoptera</taxon>
        <taxon>Hemiptera</taxon>
        <taxon>Sternorrhyncha</taxon>
        <taxon>Aphidomorpha</taxon>
        <taxon>Aphidoidea</taxon>
        <taxon>Aphididae</taxon>
        <taxon>Lachninae</taxon>
        <taxon>Cinara</taxon>
    </lineage>
</organism>
<dbReference type="AlphaFoldDB" id="A0A5E4N5M6"/>
<evidence type="ECO:0000256" key="12">
    <source>
        <dbReference type="ARBA" id="ARBA00045071"/>
    </source>
</evidence>
<sequence>MDKTKKTICVVVLGDIGRSPRMQYHAQSFIREGYNVDVIGYTDSPILDDLKENATIISVKKPFPFDEYVPRTVAFFFKVVWQTLTLFWAILAKRKSNIVLVQNPPAIPTLAVCWFYCLLVNAKFIIDWHNYAYSILALTLSSDAPLVKLSLLYEKFFGQLADTNLCVTKAMKEDLDKNWNIKAITLYDRPGPQFKTISSIEKHCLLEKMNLNNFTELCESGKVQLKPDRPGLIVSSTSWTPDEDFSILLKALQKYDESDDVYPKLICIITGKGPLKYHYQQIILKLKWRKVSILTPWLENKDYPLILACADLGVCLHASSSGLDLPMKVIDMYGVGLPVCAFDFKCLSELVRHNENGLVFSNENQLAFHIMEWFKNFPSQIYEKKTLFCKEIENFRLVDWHTNWMKNVHPHFSNLFI</sequence>
<dbReference type="Gene3D" id="3.40.50.2000">
    <property type="entry name" value="Glycogen Phosphorylase B"/>
    <property type="match status" value="2"/>
</dbReference>
<evidence type="ECO:0000259" key="14">
    <source>
        <dbReference type="Pfam" id="PF13439"/>
    </source>
</evidence>
<dbReference type="InterPro" id="IPR028098">
    <property type="entry name" value="Glyco_trans_4-like_N"/>
</dbReference>
<dbReference type="InterPro" id="IPR001296">
    <property type="entry name" value="Glyco_trans_1"/>
</dbReference>
<dbReference type="EMBL" id="CABPRJ010001899">
    <property type="protein sequence ID" value="VVC39989.1"/>
    <property type="molecule type" value="Genomic_DNA"/>
</dbReference>
<dbReference type="GO" id="GO:0004578">
    <property type="term" value="F:chitobiosyldiphosphodolichol beta-mannosyltransferase activity"/>
    <property type="evidence" value="ECO:0007669"/>
    <property type="project" value="UniProtKB-EC"/>
</dbReference>
<evidence type="ECO:0000256" key="6">
    <source>
        <dbReference type="ARBA" id="ARBA00022824"/>
    </source>
</evidence>
<dbReference type="InterPro" id="IPR026051">
    <property type="entry name" value="ALG1-like"/>
</dbReference>
<evidence type="ECO:0000256" key="5">
    <source>
        <dbReference type="ARBA" id="ARBA00022692"/>
    </source>
</evidence>
<dbReference type="Pfam" id="PF00534">
    <property type="entry name" value="Glycos_transf_1"/>
    <property type="match status" value="1"/>
</dbReference>
<comment type="catalytic activity">
    <reaction evidence="12">
        <text>an N,N'-diacetylchitobiosyl-diphospho-di-trans,poly-cis-dolichol + GDP-alpha-D-mannose = a beta-D-Man-(1-&gt;4)-beta-D-GlcNAc-(1-&gt;4)-alpha-D-GlcNAc-diphospho-di-trans,poly-cis-dolichol + GDP + H(+)</text>
        <dbReference type="Rhea" id="RHEA:13865"/>
        <dbReference type="Rhea" id="RHEA-COMP:19510"/>
        <dbReference type="Rhea" id="RHEA-COMP:19511"/>
        <dbReference type="ChEBI" id="CHEBI:15378"/>
        <dbReference type="ChEBI" id="CHEBI:57269"/>
        <dbReference type="ChEBI" id="CHEBI:57527"/>
        <dbReference type="ChEBI" id="CHEBI:58189"/>
        <dbReference type="ChEBI" id="CHEBI:58472"/>
        <dbReference type="EC" id="2.4.1.142"/>
    </reaction>
    <physiologicalReaction direction="left-to-right" evidence="12">
        <dbReference type="Rhea" id="RHEA:13866"/>
    </physiologicalReaction>
</comment>
<evidence type="ECO:0000256" key="11">
    <source>
        <dbReference type="ARBA" id="ARBA00033088"/>
    </source>
</evidence>
<accession>A0A5E4N5M6</accession>
<dbReference type="Proteomes" id="UP000325440">
    <property type="component" value="Unassembled WGS sequence"/>
</dbReference>
<evidence type="ECO:0000256" key="8">
    <source>
        <dbReference type="ARBA" id="ARBA00023136"/>
    </source>
</evidence>
<evidence type="ECO:0000313" key="16">
    <source>
        <dbReference type="Proteomes" id="UP000325440"/>
    </source>
</evidence>
<evidence type="ECO:0000313" key="15">
    <source>
        <dbReference type="EMBL" id="VVC39989.1"/>
    </source>
</evidence>
<comment type="subcellular location">
    <subcellularLocation>
        <location evidence="1">Endoplasmic reticulum membrane</location>
        <topology evidence="1">Single-pass membrane protein</topology>
    </subcellularLocation>
</comment>
<evidence type="ECO:0000256" key="7">
    <source>
        <dbReference type="ARBA" id="ARBA00022989"/>
    </source>
</evidence>
<keyword evidence="7" id="KW-1133">Transmembrane helix</keyword>
<evidence type="ECO:0000256" key="4">
    <source>
        <dbReference type="ARBA" id="ARBA00022679"/>
    </source>
</evidence>
<feature type="domain" description="Glycosyltransferase subfamily 4-like N-terminal" evidence="14">
    <location>
        <begin position="25"/>
        <end position="183"/>
    </location>
</feature>
<evidence type="ECO:0000256" key="3">
    <source>
        <dbReference type="ARBA" id="ARBA00022676"/>
    </source>
</evidence>
<evidence type="ECO:0000256" key="1">
    <source>
        <dbReference type="ARBA" id="ARBA00004389"/>
    </source>
</evidence>
<keyword evidence="8" id="KW-0472">Membrane</keyword>
<gene>
    <name evidence="15" type="ORF">CINCED_3A025911</name>
</gene>
<dbReference type="Pfam" id="PF13439">
    <property type="entry name" value="Glyco_transf_4"/>
    <property type="match status" value="1"/>
</dbReference>
<reference evidence="15 16" key="1">
    <citation type="submission" date="2019-08" db="EMBL/GenBank/DDBJ databases">
        <authorList>
            <person name="Alioto T."/>
            <person name="Alioto T."/>
            <person name="Gomez Garrido J."/>
        </authorList>
    </citation>
    <scope>NUCLEOTIDE SEQUENCE [LARGE SCALE GENOMIC DNA]</scope>
</reference>
<dbReference type="PANTHER" id="PTHR13036:SF0">
    <property type="entry name" value="CHITOBIOSYLDIPHOSPHODOLICHOL BETA-MANNOSYLTRANSFERASE"/>
    <property type="match status" value="1"/>
</dbReference>
<dbReference type="GO" id="GO:0005789">
    <property type="term" value="C:endoplasmic reticulum membrane"/>
    <property type="evidence" value="ECO:0007669"/>
    <property type="project" value="UniProtKB-SubCell"/>
</dbReference>
<protein>
    <recommendedName>
        <fullName evidence="10">Beta-1,4-mannosyltransferase</fullName>
    </recommendedName>
    <alternativeName>
        <fullName evidence="11">GDP-Man:GlcNAc2-PP-dolichol mannosyltransferase</fullName>
    </alternativeName>
    <alternativeName>
        <fullName evidence="9">GDP-mannose-dolichol diphosphochitobiose mannosyltransferase</fullName>
    </alternativeName>
</protein>
<dbReference type="SUPFAM" id="SSF53756">
    <property type="entry name" value="UDP-Glycosyltransferase/glycogen phosphorylase"/>
    <property type="match status" value="1"/>
</dbReference>
<keyword evidence="6" id="KW-0256">Endoplasmic reticulum</keyword>
<keyword evidence="4 15" id="KW-0808">Transferase</keyword>
<evidence type="ECO:0000256" key="9">
    <source>
        <dbReference type="ARBA" id="ARBA00031434"/>
    </source>
</evidence>
<name>A0A5E4N5M6_9HEMI</name>
<comment type="pathway">
    <text evidence="2">Protein modification; protein glycosylation.</text>
</comment>
<keyword evidence="16" id="KW-1185">Reference proteome</keyword>
<keyword evidence="3" id="KW-0328">Glycosyltransferase</keyword>
<keyword evidence="5" id="KW-0812">Transmembrane</keyword>
<proteinExistence type="predicted"/>
<dbReference type="OrthoDB" id="614844at2759"/>